<dbReference type="Pfam" id="PF03732">
    <property type="entry name" value="Retrotrans_gag"/>
    <property type="match status" value="1"/>
</dbReference>
<evidence type="ECO:0000313" key="2">
    <source>
        <dbReference type="EMBL" id="KAL1567339.1"/>
    </source>
</evidence>
<organism evidence="2 3">
    <name type="scientific">Salvia divinorum</name>
    <name type="common">Maria pastora</name>
    <name type="synonym">Diviner's sage</name>
    <dbReference type="NCBI Taxonomy" id="28513"/>
    <lineage>
        <taxon>Eukaryota</taxon>
        <taxon>Viridiplantae</taxon>
        <taxon>Streptophyta</taxon>
        <taxon>Embryophyta</taxon>
        <taxon>Tracheophyta</taxon>
        <taxon>Spermatophyta</taxon>
        <taxon>Magnoliopsida</taxon>
        <taxon>eudicotyledons</taxon>
        <taxon>Gunneridae</taxon>
        <taxon>Pentapetalae</taxon>
        <taxon>asterids</taxon>
        <taxon>lamiids</taxon>
        <taxon>Lamiales</taxon>
        <taxon>Lamiaceae</taxon>
        <taxon>Nepetoideae</taxon>
        <taxon>Mentheae</taxon>
        <taxon>Salviinae</taxon>
        <taxon>Salvia</taxon>
        <taxon>Salvia subgen. Calosphace</taxon>
    </lineage>
</organism>
<dbReference type="InterPro" id="IPR005162">
    <property type="entry name" value="Retrotrans_gag_dom"/>
</dbReference>
<dbReference type="Proteomes" id="UP001567538">
    <property type="component" value="Unassembled WGS sequence"/>
</dbReference>
<sequence>MNGRGGRGNRPWVVDPYGERFQRCRYYEEELEARFEDPSKTMRHSLPEFHGKFDPEAYLEWESQVDKNFALHNYSEGGKVKIALAEFRGHANTWWNDLMRMRRLARLGDVPSWAELRRLMKESFVHKSYFLKLRRELQDLRQGERSVMDYYNELLSLMNKIGVTEPEVSTQGRFIHGLNIPLKHKVQVDALREITLVEVLGFAETFERQGKEVALAKQGWRLAKPEEGRVQANGVCLARDLRVLLQCKGRLPTKPWRVLKQHRPPPPWR</sequence>
<gene>
    <name evidence="2" type="ORF">AAHA92_02828</name>
</gene>
<reference evidence="2 3" key="1">
    <citation type="submission" date="2024-06" db="EMBL/GenBank/DDBJ databases">
        <title>A chromosome level genome sequence of Diviner's sage (Salvia divinorum).</title>
        <authorList>
            <person name="Ford S.A."/>
            <person name="Ro D.-K."/>
            <person name="Ness R.W."/>
            <person name="Phillips M.A."/>
        </authorList>
    </citation>
    <scope>NUCLEOTIDE SEQUENCE [LARGE SCALE GENOMIC DNA]</scope>
    <source>
        <strain evidence="2">SAF-2024a</strain>
        <tissue evidence="2">Leaf</tissue>
    </source>
</reference>
<feature type="domain" description="Retrotransposon gag" evidence="1">
    <location>
        <begin position="82"/>
        <end position="179"/>
    </location>
</feature>
<dbReference type="PANTHER" id="PTHR35046">
    <property type="entry name" value="ZINC KNUCKLE (CCHC-TYPE) FAMILY PROTEIN"/>
    <property type="match status" value="1"/>
</dbReference>
<accession>A0ABD1IHV1</accession>
<protein>
    <recommendedName>
        <fullName evidence="1">Retrotransposon gag domain-containing protein</fullName>
    </recommendedName>
</protein>
<dbReference type="PANTHER" id="PTHR35046:SF26">
    <property type="entry name" value="RNA-DIRECTED DNA POLYMERASE"/>
    <property type="match status" value="1"/>
</dbReference>
<comment type="caution">
    <text evidence="2">The sequence shown here is derived from an EMBL/GenBank/DDBJ whole genome shotgun (WGS) entry which is preliminary data.</text>
</comment>
<keyword evidence="3" id="KW-1185">Reference proteome</keyword>
<dbReference type="AlphaFoldDB" id="A0ABD1IHV1"/>
<evidence type="ECO:0000313" key="3">
    <source>
        <dbReference type="Proteomes" id="UP001567538"/>
    </source>
</evidence>
<dbReference type="EMBL" id="JBEAFC010000002">
    <property type="protein sequence ID" value="KAL1567339.1"/>
    <property type="molecule type" value="Genomic_DNA"/>
</dbReference>
<evidence type="ECO:0000259" key="1">
    <source>
        <dbReference type="Pfam" id="PF03732"/>
    </source>
</evidence>
<proteinExistence type="predicted"/>
<name>A0ABD1IHV1_SALDI</name>